<proteinExistence type="inferred from homology"/>
<keyword evidence="8" id="KW-1185">Reference proteome</keyword>
<accession>A0A5A7R035</accession>
<evidence type="ECO:0000256" key="3">
    <source>
        <dbReference type="ARBA" id="ARBA00023295"/>
    </source>
</evidence>
<dbReference type="GO" id="GO:0005975">
    <property type="term" value="P:carbohydrate metabolic process"/>
    <property type="evidence" value="ECO:0007669"/>
    <property type="project" value="InterPro"/>
</dbReference>
<comment type="similarity">
    <text evidence="1 4">Belongs to the glycosyl hydrolase 28 family.</text>
</comment>
<reference evidence="8" key="1">
    <citation type="journal article" date="2019" name="Curr. Biol.">
        <title>Genome Sequence of Striga asiatica Provides Insight into the Evolution of Plant Parasitism.</title>
        <authorList>
            <person name="Yoshida S."/>
            <person name="Kim S."/>
            <person name="Wafula E.K."/>
            <person name="Tanskanen J."/>
            <person name="Kim Y.M."/>
            <person name="Honaas L."/>
            <person name="Yang Z."/>
            <person name="Spallek T."/>
            <person name="Conn C.E."/>
            <person name="Ichihashi Y."/>
            <person name="Cheong K."/>
            <person name="Cui S."/>
            <person name="Der J.P."/>
            <person name="Gundlach H."/>
            <person name="Jiao Y."/>
            <person name="Hori C."/>
            <person name="Ishida J.K."/>
            <person name="Kasahara H."/>
            <person name="Kiba T."/>
            <person name="Kim M.S."/>
            <person name="Koo N."/>
            <person name="Laohavisit A."/>
            <person name="Lee Y.H."/>
            <person name="Lumba S."/>
            <person name="McCourt P."/>
            <person name="Mortimer J.C."/>
            <person name="Mutuku J.M."/>
            <person name="Nomura T."/>
            <person name="Sasaki-Sekimoto Y."/>
            <person name="Seto Y."/>
            <person name="Wang Y."/>
            <person name="Wakatake T."/>
            <person name="Sakakibara H."/>
            <person name="Demura T."/>
            <person name="Yamaguchi S."/>
            <person name="Yoneyama K."/>
            <person name="Manabe R.I."/>
            <person name="Nelson D.C."/>
            <person name="Schulman A.H."/>
            <person name="Timko M.P."/>
            <person name="dePamphilis C.W."/>
            <person name="Choi D."/>
            <person name="Shirasu K."/>
        </authorList>
    </citation>
    <scope>NUCLEOTIDE SEQUENCE [LARGE SCALE GENOMIC DNA]</scope>
    <source>
        <strain evidence="8">cv. UVA1</strain>
    </source>
</reference>
<dbReference type="SMART" id="SM00710">
    <property type="entry name" value="PbH1"/>
    <property type="match status" value="4"/>
</dbReference>
<dbReference type="InterPro" id="IPR006626">
    <property type="entry name" value="PbH1"/>
</dbReference>
<evidence type="ECO:0000256" key="2">
    <source>
        <dbReference type="ARBA" id="ARBA00022801"/>
    </source>
</evidence>
<keyword evidence="3 4" id="KW-0326">Glycosidase</keyword>
<keyword evidence="2 4" id="KW-0378">Hydrolase</keyword>
<evidence type="ECO:0000256" key="5">
    <source>
        <dbReference type="SAM" id="MobiDB-lite"/>
    </source>
</evidence>
<feature type="region of interest" description="Disordered" evidence="5">
    <location>
        <begin position="416"/>
        <end position="449"/>
    </location>
</feature>
<evidence type="ECO:0000256" key="6">
    <source>
        <dbReference type="SAM" id="SignalP"/>
    </source>
</evidence>
<keyword evidence="7" id="KW-0456">Lyase</keyword>
<dbReference type="GO" id="GO:0016829">
    <property type="term" value="F:lyase activity"/>
    <property type="evidence" value="ECO:0007669"/>
    <property type="project" value="UniProtKB-KW"/>
</dbReference>
<organism evidence="7 8">
    <name type="scientific">Striga asiatica</name>
    <name type="common">Asiatic witchweed</name>
    <name type="synonym">Buchnera asiatica</name>
    <dbReference type="NCBI Taxonomy" id="4170"/>
    <lineage>
        <taxon>Eukaryota</taxon>
        <taxon>Viridiplantae</taxon>
        <taxon>Streptophyta</taxon>
        <taxon>Embryophyta</taxon>
        <taxon>Tracheophyta</taxon>
        <taxon>Spermatophyta</taxon>
        <taxon>Magnoliopsida</taxon>
        <taxon>eudicotyledons</taxon>
        <taxon>Gunneridae</taxon>
        <taxon>Pentapetalae</taxon>
        <taxon>asterids</taxon>
        <taxon>lamiids</taxon>
        <taxon>Lamiales</taxon>
        <taxon>Orobanchaceae</taxon>
        <taxon>Buchnereae</taxon>
        <taxon>Striga</taxon>
    </lineage>
</organism>
<dbReference type="InterPro" id="IPR012334">
    <property type="entry name" value="Pectin_lyas_fold"/>
</dbReference>
<dbReference type="Gene3D" id="2.160.20.10">
    <property type="entry name" value="Single-stranded right-handed beta-helix, Pectin lyase-like"/>
    <property type="match status" value="1"/>
</dbReference>
<evidence type="ECO:0000256" key="1">
    <source>
        <dbReference type="ARBA" id="ARBA00008834"/>
    </source>
</evidence>
<feature type="compositionally biased region" description="Basic and acidic residues" evidence="5">
    <location>
        <begin position="416"/>
        <end position="430"/>
    </location>
</feature>
<feature type="chain" id="PRO_5022702748" evidence="6">
    <location>
        <begin position="21"/>
        <end position="499"/>
    </location>
</feature>
<dbReference type="OrthoDB" id="187139at2759"/>
<dbReference type="Pfam" id="PF00295">
    <property type="entry name" value="Glyco_hydro_28"/>
    <property type="match status" value="1"/>
</dbReference>
<gene>
    <name evidence="7" type="ORF">STAS_28376</name>
</gene>
<dbReference type="Proteomes" id="UP000325081">
    <property type="component" value="Unassembled WGS sequence"/>
</dbReference>
<evidence type="ECO:0000313" key="7">
    <source>
        <dbReference type="EMBL" id="GER51040.1"/>
    </source>
</evidence>
<evidence type="ECO:0000313" key="8">
    <source>
        <dbReference type="Proteomes" id="UP000325081"/>
    </source>
</evidence>
<dbReference type="AlphaFoldDB" id="A0A5A7R035"/>
<dbReference type="SUPFAM" id="SSF51126">
    <property type="entry name" value="Pectin lyase-like"/>
    <property type="match status" value="1"/>
</dbReference>
<keyword evidence="6" id="KW-0732">Signal</keyword>
<feature type="signal peptide" evidence="6">
    <location>
        <begin position="1"/>
        <end position="20"/>
    </location>
</feature>
<sequence>MKRFMTCLLLAFLYLNALECKKQDAASKPTKQQIQYSGLKCRKKIAVLTDYGAKGDGKTLNTAAFEKAIADLSTYGSIGGALLIVPPGNWLTGSFSLTSNFTLYIHQDATLLASQDEGDYPIIDALPSYGRGSDGTEKRFSSFITGTNLTDVVITGGNGTINGQGGTWWKKFKSRKLTITRPYLIEIMYSTKVVITNLTLIDSPTWNVHPVYCKNVVIEDLTISAPYDSPNTDGINPDSCSDIRIRNAYIMSGDDCVAVKSGWDEYGIKMGIPTEHLSIHGLTCFSPTSAVIALGSEMSGGIKDVRAQNITAYDSESGVRIKTARGRGGYVKNVFVQGMDLHTINRYVFWMGGNYKTHPDDNYDPNALPSIKNINFMDVSADGVNIVGNLSGIKGDPFTELCFSNVTAELAEQKREEYEVDEKKDWDNDKHTHKGKNKKDKKGKNGGAWNCEDINGVSSNVNPPACDLLPEEQDGCSFPSDTLHIDTVELKTCSAKYKS</sequence>
<dbReference type="GO" id="GO:0004650">
    <property type="term" value="F:polygalacturonase activity"/>
    <property type="evidence" value="ECO:0007669"/>
    <property type="project" value="InterPro"/>
</dbReference>
<feature type="compositionally biased region" description="Basic residues" evidence="5">
    <location>
        <begin position="431"/>
        <end position="444"/>
    </location>
</feature>
<protein>
    <submittedName>
        <fullName evidence="7">Pectin lyase-like superfamily protein</fullName>
    </submittedName>
</protein>
<dbReference type="EMBL" id="BKCP01009404">
    <property type="protein sequence ID" value="GER51040.1"/>
    <property type="molecule type" value="Genomic_DNA"/>
</dbReference>
<comment type="caution">
    <text evidence="7">The sequence shown here is derived from an EMBL/GenBank/DDBJ whole genome shotgun (WGS) entry which is preliminary data.</text>
</comment>
<dbReference type="InterPro" id="IPR000743">
    <property type="entry name" value="Glyco_hydro_28"/>
</dbReference>
<dbReference type="PANTHER" id="PTHR31339">
    <property type="entry name" value="PECTIN LYASE-RELATED"/>
    <property type="match status" value="1"/>
</dbReference>
<dbReference type="PANTHER" id="PTHR31339:SF66">
    <property type="entry name" value="OS06G0106800 PROTEIN"/>
    <property type="match status" value="1"/>
</dbReference>
<dbReference type="InterPro" id="IPR011050">
    <property type="entry name" value="Pectin_lyase_fold/virulence"/>
</dbReference>
<evidence type="ECO:0000256" key="4">
    <source>
        <dbReference type="RuleBase" id="RU361169"/>
    </source>
</evidence>
<name>A0A5A7R035_STRAF</name>
<dbReference type="InterPro" id="IPR051801">
    <property type="entry name" value="GH28_Enzymes"/>
</dbReference>